<comment type="caution">
    <text evidence="3">The sequence shown here is derived from an EMBL/GenBank/DDBJ whole genome shotgun (WGS) entry which is preliminary data.</text>
</comment>
<dbReference type="RefSeq" id="WP_346147753.1">
    <property type="nucleotide sequence ID" value="NZ_BAAAUA010000039.1"/>
</dbReference>
<keyword evidence="3" id="KW-0067">ATP-binding</keyword>
<keyword evidence="3" id="KW-0547">Nucleotide-binding</keyword>
<evidence type="ECO:0000256" key="1">
    <source>
        <dbReference type="ARBA" id="ARBA00022527"/>
    </source>
</evidence>
<dbReference type="InterPro" id="IPR003594">
    <property type="entry name" value="HATPase_dom"/>
</dbReference>
<feature type="domain" description="Histidine kinase/HSP90-like ATPase" evidence="2">
    <location>
        <begin position="7"/>
        <end position="130"/>
    </location>
</feature>
<sequence length="139" mass="15188">MSELRLAAALTSLEEIAPYVLDLAERAGLSPEATYRLRLAVDELATNVVMHGYRGGEGELRLVGGMDGQQVWIRLEDDAPPFDPSAGCLLPHTELPLSQRPIGGLGIHLALTALDDFQHRYTDGHNSCTLVIRRSEPTE</sequence>
<dbReference type="Proteomes" id="UP001596066">
    <property type="component" value="Unassembled WGS sequence"/>
</dbReference>
<dbReference type="InterPro" id="IPR036890">
    <property type="entry name" value="HATPase_C_sf"/>
</dbReference>
<dbReference type="InterPro" id="IPR050267">
    <property type="entry name" value="Anti-sigma-factor_SerPK"/>
</dbReference>
<accession>A0ABW0VDB4</accession>
<evidence type="ECO:0000259" key="2">
    <source>
        <dbReference type="Pfam" id="PF13581"/>
    </source>
</evidence>
<dbReference type="PANTHER" id="PTHR35526:SF6">
    <property type="entry name" value="SLR1861 PROTEIN"/>
    <property type="match status" value="1"/>
</dbReference>
<protein>
    <submittedName>
        <fullName evidence="3">ATP-binding protein</fullName>
    </submittedName>
</protein>
<name>A0ABW0VDB4_9ACTN</name>
<dbReference type="PANTHER" id="PTHR35526">
    <property type="entry name" value="ANTI-SIGMA-F FACTOR RSBW-RELATED"/>
    <property type="match status" value="1"/>
</dbReference>
<evidence type="ECO:0000313" key="4">
    <source>
        <dbReference type="Proteomes" id="UP001596066"/>
    </source>
</evidence>
<gene>
    <name evidence="3" type="ORF">ACFPZF_21145</name>
</gene>
<dbReference type="SUPFAM" id="SSF55874">
    <property type="entry name" value="ATPase domain of HSP90 chaperone/DNA topoisomerase II/histidine kinase"/>
    <property type="match status" value="1"/>
</dbReference>
<keyword evidence="4" id="KW-1185">Reference proteome</keyword>
<evidence type="ECO:0000313" key="3">
    <source>
        <dbReference type="EMBL" id="MFC5643858.1"/>
    </source>
</evidence>
<keyword evidence="1" id="KW-0723">Serine/threonine-protein kinase</keyword>
<dbReference type="GO" id="GO:0005524">
    <property type="term" value="F:ATP binding"/>
    <property type="evidence" value="ECO:0007669"/>
    <property type="project" value="UniProtKB-KW"/>
</dbReference>
<dbReference type="CDD" id="cd16936">
    <property type="entry name" value="HATPase_RsbW-like"/>
    <property type="match status" value="1"/>
</dbReference>
<proteinExistence type="predicted"/>
<reference evidence="4" key="1">
    <citation type="journal article" date="2019" name="Int. J. Syst. Evol. Microbiol.">
        <title>The Global Catalogue of Microorganisms (GCM) 10K type strain sequencing project: providing services to taxonomists for standard genome sequencing and annotation.</title>
        <authorList>
            <consortium name="The Broad Institute Genomics Platform"/>
            <consortium name="The Broad Institute Genome Sequencing Center for Infectious Disease"/>
            <person name="Wu L."/>
            <person name="Ma J."/>
        </authorList>
    </citation>
    <scope>NUCLEOTIDE SEQUENCE [LARGE SCALE GENOMIC DNA]</scope>
    <source>
        <strain evidence="4">CGMCC 4.1622</strain>
    </source>
</reference>
<keyword evidence="1" id="KW-0418">Kinase</keyword>
<keyword evidence="1" id="KW-0808">Transferase</keyword>
<dbReference type="EMBL" id="JBHSOC010000037">
    <property type="protein sequence ID" value="MFC5643858.1"/>
    <property type="molecule type" value="Genomic_DNA"/>
</dbReference>
<dbReference type="Gene3D" id="3.30.565.10">
    <property type="entry name" value="Histidine kinase-like ATPase, C-terminal domain"/>
    <property type="match status" value="1"/>
</dbReference>
<organism evidence="3 4">
    <name type="scientific">Kitasatospora cinereorecta</name>
    <dbReference type="NCBI Taxonomy" id="285560"/>
    <lineage>
        <taxon>Bacteria</taxon>
        <taxon>Bacillati</taxon>
        <taxon>Actinomycetota</taxon>
        <taxon>Actinomycetes</taxon>
        <taxon>Kitasatosporales</taxon>
        <taxon>Streptomycetaceae</taxon>
        <taxon>Kitasatospora</taxon>
    </lineage>
</organism>
<dbReference type="Pfam" id="PF13581">
    <property type="entry name" value="HATPase_c_2"/>
    <property type="match status" value="1"/>
</dbReference>